<keyword evidence="1" id="KW-0472">Membrane</keyword>
<dbReference type="EMBL" id="DTBZ01000057">
    <property type="protein sequence ID" value="HGQ17817.1"/>
    <property type="molecule type" value="Genomic_DNA"/>
</dbReference>
<organism evidence="2">
    <name type="scientific">Ignisphaera aggregans</name>
    <dbReference type="NCBI Taxonomy" id="334771"/>
    <lineage>
        <taxon>Archaea</taxon>
        <taxon>Thermoproteota</taxon>
        <taxon>Thermoprotei</taxon>
        <taxon>Desulfurococcales</taxon>
        <taxon>Desulfurococcaceae</taxon>
        <taxon>Ignisphaera</taxon>
    </lineage>
</organism>
<dbReference type="GO" id="GO:0005198">
    <property type="term" value="F:structural molecule activity"/>
    <property type="evidence" value="ECO:0007669"/>
    <property type="project" value="InterPro"/>
</dbReference>
<protein>
    <recommendedName>
        <fullName evidence="3">Flagellin</fullName>
    </recommendedName>
</protein>
<dbReference type="AlphaFoldDB" id="A0A7J3JPX3"/>
<sequence>MASEAVSTAILIVAGVIVATAIVSAIYSQASLMSSAVRIASRISEDRIRTEVRIVHVAVNSSVDGGYLLIFIKNIGSRGIAQEEISKSDIYIGSEMCSGMYLYSPEPTQNRWSFTIVDSNGDNVWSPGETLIVRVFNSTAIKPPICTRIVLPNGVGHESLSSP</sequence>
<accession>A0A7J3JPX3</accession>
<dbReference type="GO" id="GO:0097588">
    <property type="term" value="P:archaeal or bacterial-type flagellum-dependent cell motility"/>
    <property type="evidence" value="ECO:0007669"/>
    <property type="project" value="InterPro"/>
</dbReference>
<comment type="caution">
    <text evidence="2">The sequence shown here is derived from an EMBL/GenBank/DDBJ whole genome shotgun (WGS) entry which is preliminary data.</text>
</comment>
<evidence type="ECO:0008006" key="3">
    <source>
        <dbReference type="Google" id="ProtNLM"/>
    </source>
</evidence>
<evidence type="ECO:0000256" key="1">
    <source>
        <dbReference type="SAM" id="Phobius"/>
    </source>
</evidence>
<dbReference type="InterPro" id="IPR002774">
    <property type="entry name" value="Flagellin_arc-type"/>
</dbReference>
<reference evidence="2" key="1">
    <citation type="journal article" date="2020" name="mSystems">
        <title>Genome- and Community-Level Interaction Insights into Carbon Utilization and Element Cycling Functions of Hydrothermarchaeota in Hydrothermal Sediment.</title>
        <authorList>
            <person name="Zhou Z."/>
            <person name="Liu Y."/>
            <person name="Xu W."/>
            <person name="Pan J."/>
            <person name="Luo Z.H."/>
            <person name="Li M."/>
        </authorList>
    </citation>
    <scope>NUCLEOTIDE SEQUENCE [LARGE SCALE GENOMIC DNA]</scope>
    <source>
        <strain evidence="2">SpSt-657</strain>
    </source>
</reference>
<name>A0A7J3JPX3_9CREN</name>
<keyword evidence="1" id="KW-1133">Transmembrane helix</keyword>
<gene>
    <name evidence="2" type="ORF">ENU30_02385</name>
</gene>
<dbReference type="Pfam" id="PF01917">
    <property type="entry name" value="Flagellin_arch-type"/>
    <property type="match status" value="1"/>
</dbReference>
<keyword evidence="1" id="KW-0812">Transmembrane</keyword>
<evidence type="ECO:0000313" key="2">
    <source>
        <dbReference type="EMBL" id="HGQ17817.1"/>
    </source>
</evidence>
<proteinExistence type="predicted"/>
<feature type="transmembrane region" description="Helical" evidence="1">
    <location>
        <begin position="6"/>
        <end position="28"/>
    </location>
</feature>